<dbReference type="SUPFAM" id="SSF56112">
    <property type="entry name" value="Protein kinase-like (PK-like)"/>
    <property type="match status" value="1"/>
</dbReference>
<dbReference type="Gene3D" id="1.10.510.10">
    <property type="entry name" value="Transferase(Phosphotransferase) domain 1"/>
    <property type="match status" value="2"/>
</dbReference>
<evidence type="ECO:0000256" key="9">
    <source>
        <dbReference type="ARBA" id="ARBA00051243"/>
    </source>
</evidence>
<dbReference type="GO" id="GO:0007169">
    <property type="term" value="P:cell surface receptor protein tyrosine kinase signaling pathway"/>
    <property type="evidence" value="ECO:0007669"/>
    <property type="project" value="InterPro"/>
</dbReference>
<comment type="subcellular location">
    <subcellularLocation>
        <location evidence="1">Membrane</location>
        <topology evidence="1">Single-pass membrane protein</topology>
    </subcellularLocation>
</comment>
<dbReference type="InterPro" id="IPR020635">
    <property type="entry name" value="Tyr_kinase_cat_dom"/>
</dbReference>
<evidence type="ECO:0000256" key="2">
    <source>
        <dbReference type="ARBA" id="ARBA00011902"/>
    </source>
</evidence>
<keyword evidence="8" id="KW-0829">Tyrosine-protein kinase</keyword>
<dbReference type="InterPro" id="IPR001245">
    <property type="entry name" value="Ser-Thr/Tyr_kinase_cat_dom"/>
</dbReference>
<organism evidence="13 14">
    <name type="scientific">Schistosoma margrebowiei</name>
    <dbReference type="NCBI Taxonomy" id="48269"/>
    <lineage>
        <taxon>Eukaryota</taxon>
        <taxon>Metazoa</taxon>
        <taxon>Spiralia</taxon>
        <taxon>Lophotrochozoa</taxon>
        <taxon>Platyhelminthes</taxon>
        <taxon>Trematoda</taxon>
        <taxon>Digenea</taxon>
        <taxon>Strigeidida</taxon>
        <taxon>Schistosomatoidea</taxon>
        <taxon>Schistosomatidae</taxon>
        <taxon>Schistosoma</taxon>
    </lineage>
</organism>
<accession>A0AA85AIE5</accession>
<proteinExistence type="predicted"/>
<feature type="region of interest" description="Disordered" evidence="11">
    <location>
        <begin position="226"/>
        <end position="249"/>
    </location>
</feature>
<dbReference type="PROSITE" id="PS00239">
    <property type="entry name" value="RECEPTOR_TYR_KIN_II"/>
    <property type="match status" value="1"/>
</dbReference>
<evidence type="ECO:0000259" key="12">
    <source>
        <dbReference type="PROSITE" id="PS50011"/>
    </source>
</evidence>
<dbReference type="SMART" id="SM00219">
    <property type="entry name" value="TyrKc"/>
    <property type="match status" value="1"/>
</dbReference>
<dbReference type="InterPro" id="IPR017441">
    <property type="entry name" value="Protein_kinase_ATP_BS"/>
</dbReference>
<feature type="domain" description="Protein kinase" evidence="12">
    <location>
        <begin position="107"/>
        <end position="360"/>
    </location>
</feature>
<keyword evidence="6" id="KW-0418">Kinase</keyword>
<dbReference type="GO" id="GO:0032006">
    <property type="term" value="P:regulation of TOR signaling"/>
    <property type="evidence" value="ECO:0007669"/>
    <property type="project" value="TreeGrafter"/>
</dbReference>
<evidence type="ECO:0000256" key="11">
    <source>
        <dbReference type="SAM" id="MobiDB-lite"/>
    </source>
</evidence>
<dbReference type="WBParaSite" id="SMRG1_8580.1">
    <property type="protein sequence ID" value="SMRG1_8580.1"/>
    <property type="gene ID" value="SMRG1_8580"/>
</dbReference>
<dbReference type="Proteomes" id="UP000050790">
    <property type="component" value="Unassembled WGS sequence"/>
</dbReference>
<dbReference type="PANTHER" id="PTHR24416:SF527">
    <property type="entry name" value="PROTO-ONCOGENE TYROSINE-PROTEIN KINASE ROS"/>
    <property type="match status" value="1"/>
</dbReference>
<sequence length="360" mass="40071">MKQQSTLETDKNMKTGMEIVQSVLVISLNSVSEIKGRHRDGKSNKHSFFISFNPARRLHSSSGNGSSILGLATLEPLWNQEVNSLYGISKPDLNNFEQVPQIPAANIRFLRYIGCGAFGKVWEGWLHVRDANGERFEKVALKVRNCKSLTEAEFKREATLMHKYQHTNIVRFFGVSFDSPGQQCLVLEMMDQGNLRDYLHRSRPRIAPDIAANVFAAAAICAAAGRTGGSDGSSVNTSTTSTAPGGGTPSASNVITLTAQLDLPALVTIMRDICHGCRYLEEQHFVHRDIAARNCLVSHNHSSGRIVKLCDFGLARDIYKNDYYRKRNEPKLPVRWMSPEAIRDGLFTTKSDVCSMNCKF</sequence>
<keyword evidence="5 10" id="KW-0547">Nucleotide-binding</keyword>
<dbReference type="PROSITE" id="PS00109">
    <property type="entry name" value="PROTEIN_KINASE_TYR"/>
    <property type="match status" value="1"/>
</dbReference>
<dbReference type="GO" id="GO:0005524">
    <property type="term" value="F:ATP binding"/>
    <property type="evidence" value="ECO:0007669"/>
    <property type="project" value="UniProtKB-UniRule"/>
</dbReference>
<evidence type="ECO:0000256" key="10">
    <source>
        <dbReference type="PROSITE-ProRule" id="PRU10141"/>
    </source>
</evidence>
<dbReference type="InterPro" id="IPR000719">
    <property type="entry name" value="Prot_kinase_dom"/>
</dbReference>
<evidence type="ECO:0000256" key="8">
    <source>
        <dbReference type="ARBA" id="ARBA00023137"/>
    </source>
</evidence>
<evidence type="ECO:0000256" key="4">
    <source>
        <dbReference type="ARBA" id="ARBA00022679"/>
    </source>
</evidence>
<evidence type="ECO:0000313" key="13">
    <source>
        <dbReference type="Proteomes" id="UP000050790"/>
    </source>
</evidence>
<evidence type="ECO:0000256" key="5">
    <source>
        <dbReference type="ARBA" id="ARBA00022741"/>
    </source>
</evidence>
<protein>
    <recommendedName>
        <fullName evidence="2">receptor protein-tyrosine kinase</fullName>
        <ecNumber evidence="2">2.7.10.1</ecNumber>
    </recommendedName>
</protein>
<dbReference type="EC" id="2.7.10.1" evidence="2"/>
<dbReference type="GO" id="GO:0005886">
    <property type="term" value="C:plasma membrane"/>
    <property type="evidence" value="ECO:0007669"/>
    <property type="project" value="TreeGrafter"/>
</dbReference>
<reference evidence="14" key="1">
    <citation type="submission" date="2023-11" db="UniProtKB">
        <authorList>
            <consortium name="WormBaseParasite"/>
        </authorList>
    </citation>
    <scope>IDENTIFICATION</scope>
</reference>
<dbReference type="PROSITE" id="PS00107">
    <property type="entry name" value="PROTEIN_KINASE_ATP"/>
    <property type="match status" value="1"/>
</dbReference>
<dbReference type="GO" id="GO:0004714">
    <property type="term" value="F:transmembrane receptor protein tyrosine kinase activity"/>
    <property type="evidence" value="ECO:0007669"/>
    <property type="project" value="UniProtKB-EC"/>
</dbReference>
<evidence type="ECO:0000256" key="3">
    <source>
        <dbReference type="ARBA" id="ARBA00022553"/>
    </source>
</evidence>
<dbReference type="InterPro" id="IPR008266">
    <property type="entry name" value="Tyr_kinase_AS"/>
</dbReference>
<dbReference type="GO" id="GO:0043235">
    <property type="term" value="C:receptor complex"/>
    <property type="evidence" value="ECO:0007669"/>
    <property type="project" value="TreeGrafter"/>
</dbReference>
<name>A0AA85AIE5_9TREM</name>
<evidence type="ECO:0000256" key="7">
    <source>
        <dbReference type="ARBA" id="ARBA00022840"/>
    </source>
</evidence>
<comment type="catalytic activity">
    <reaction evidence="9">
        <text>L-tyrosyl-[protein] + ATP = O-phospho-L-tyrosyl-[protein] + ADP + H(+)</text>
        <dbReference type="Rhea" id="RHEA:10596"/>
        <dbReference type="Rhea" id="RHEA-COMP:10136"/>
        <dbReference type="Rhea" id="RHEA-COMP:20101"/>
        <dbReference type="ChEBI" id="CHEBI:15378"/>
        <dbReference type="ChEBI" id="CHEBI:30616"/>
        <dbReference type="ChEBI" id="CHEBI:46858"/>
        <dbReference type="ChEBI" id="CHEBI:61978"/>
        <dbReference type="ChEBI" id="CHEBI:456216"/>
        <dbReference type="EC" id="2.7.10.1"/>
    </reaction>
</comment>
<dbReference type="InterPro" id="IPR050122">
    <property type="entry name" value="RTK"/>
</dbReference>
<evidence type="ECO:0000313" key="14">
    <source>
        <dbReference type="WBParaSite" id="SMRG1_8580.1"/>
    </source>
</evidence>
<dbReference type="Pfam" id="PF07714">
    <property type="entry name" value="PK_Tyr_Ser-Thr"/>
    <property type="match status" value="1"/>
</dbReference>
<dbReference type="AlphaFoldDB" id="A0AA85AIE5"/>
<keyword evidence="7 10" id="KW-0067">ATP-binding</keyword>
<keyword evidence="3" id="KW-0597">Phosphoprotein</keyword>
<dbReference type="InterPro" id="IPR002011">
    <property type="entry name" value="Tyr_kinase_rcpt_2_CS"/>
</dbReference>
<evidence type="ECO:0000256" key="1">
    <source>
        <dbReference type="ARBA" id="ARBA00004167"/>
    </source>
</evidence>
<keyword evidence="4" id="KW-0808">Transferase</keyword>
<dbReference type="PANTHER" id="PTHR24416">
    <property type="entry name" value="TYROSINE-PROTEIN KINASE RECEPTOR"/>
    <property type="match status" value="1"/>
</dbReference>
<dbReference type="PROSITE" id="PS50011">
    <property type="entry name" value="PROTEIN_KINASE_DOM"/>
    <property type="match status" value="1"/>
</dbReference>
<feature type="binding site" evidence="10">
    <location>
        <position position="142"/>
    </location>
    <ligand>
        <name>ATP</name>
        <dbReference type="ChEBI" id="CHEBI:30616"/>
    </ligand>
</feature>
<dbReference type="InterPro" id="IPR011009">
    <property type="entry name" value="Kinase-like_dom_sf"/>
</dbReference>
<evidence type="ECO:0000256" key="6">
    <source>
        <dbReference type="ARBA" id="ARBA00022777"/>
    </source>
</evidence>